<gene>
    <name evidence="2" type="ordered locus">Metbo_1140</name>
</gene>
<protein>
    <submittedName>
        <fullName evidence="2">Uncharacterized protein</fullName>
    </submittedName>
</protein>
<dbReference type="eggNOG" id="arCOG10883">
    <property type="taxonomic scope" value="Archaea"/>
</dbReference>
<keyword evidence="1" id="KW-1133">Transmembrane helix</keyword>
<dbReference type="RefSeq" id="WP_013644735.1">
    <property type="nucleotide sequence ID" value="NC_015216.1"/>
</dbReference>
<dbReference type="AlphaFoldDB" id="F0T5Z1"/>
<evidence type="ECO:0000256" key="1">
    <source>
        <dbReference type="SAM" id="Phobius"/>
    </source>
</evidence>
<dbReference type="eggNOG" id="arCOG10898">
    <property type="taxonomic scope" value="Archaea"/>
</dbReference>
<feature type="transmembrane region" description="Helical" evidence="1">
    <location>
        <begin position="51"/>
        <end position="72"/>
    </location>
</feature>
<sequence>MRLYFKYIIIGFIIAATTSFVLGYFSSILGGLVVGYLIADDYMDGAINGAIASAIVGLLYGVFYLLLFSRIFNTYGVSGGFEYVGIIFIAIAAIFAGLILGGIGGAAGVFIKEQSEIRNMQQNGVTSRKEDDGYLVCTNCNAYYKLQPNESPEDFNDECECGGKFRYYSNIDWLSKEEN</sequence>
<keyword evidence="1" id="KW-0472">Membrane</keyword>
<dbReference type="Pfam" id="PF17647">
    <property type="entry name" value="DUF5518"/>
    <property type="match status" value="1"/>
</dbReference>
<dbReference type="HOGENOM" id="CLU_1500294_0_0_2"/>
<dbReference type="InterPro" id="IPR040493">
    <property type="entry name" value="DUF5518"/>
</dbReference>
<proteinExistence type="predicted"/>
<evidence type="ECO:0000313" key="2">
    <source>
        <dbReference type="EMBL" id="ADZ09384.1"/>
    </source>
</evidence>
<accession>F0T5Z1</accession>
<dbReference type="Proteomes" id="UP000007490">
    <property type="component" value="Chromosome"/>
</dbReference>
<reference evidence="3" key="1">
    <citation type="submission" date="2011-02" db="EMBL/GenBank/DDBJ databases">
        <title>Complete sequence of Methanobacterium sp. AL-21.</title>
        <authorList>
            <consortium name="US DOE Joint Genome Institute"/>
            <person name="Lucas S."/>
            <person name="Copeland A."/>
            <person name="Lapidus A."/>
            <person name="Cheng J.-F."/>
            <person name="Goodwin L."/>
            <person name="Pitluck S."/>
            <person name="Chertkov O."/>
            <person name="Detter J.C."/>
            <person name="Han C."/>
            <person name="Tapia R."/>
            <person name="Land M."/>
            <person name="Hauser L."/>
            <person name="Kyrpides N."/>
            <person name="Ivanova N."/>
            <person name="Mikhailova N."/>
            <person name="Pagani I."/>
            <person name="Cadillo-Quiroz H."/>
            <person name="Imachi H."/>
            <person name="Zinder S."/>
            <person name="Liu W."/>
            <person name="Woyke T."/>
        </authorList>
    </citation>
    <scope>NUCLEOTIDE SEQUENCE [LARGE SCALE GENOMIC DNA]</scope>
    <source>
        <strain evidence="3">AL-21</strain>
    </source>
</reference>
<dbReference type="GeneID" id="24964536"/>
<keyword evidence="1" id="KW-0812">Transmembrane</keyword>
<organism evidence="2 3">
    <name type="scientific">Methanobacterium lacus (strain AL-21)</name>
    <dbReference type="NCBI Taxonomy" id="877455"/>
    <lineage>
        <taxon>Archaea</taxon>
        <taxon>Methanobacteriati</taxon>
        <taxon>Methanobacteriota</taxon>
        <taxon>Methanomada group</taxon>
        <taxon>Methanobacteria</taxon>
        <taxon>Methanobacteriales</taxon>
        <taxon>Methanobacteriaceae</taxon>
        <taxon>Methanobacterium</taxon>
    </lineage>
</organism>
<evidence type="ECO:0000313" key="3">
    <source>
        <dbReference type="Proteomes" id="UP000007490"/>
    </source>
</evidence>
<feature type="transmembrane region" description="Helical" evidence="1">
    <location>
        <begin position="84"/>
        <end position="111"/>
    </location>
</feature>
<name>F0T5Z1_METLA</name>
<dbReference type="EMBL" id="CP002551">
    <property type="protein sequence ID" value="ADZ09384.1"/>
    <property type="molecule type" value="Genomic_DNA"/>
</dbReference>
<dbReference type="OrthoDB" id="70331at2157"/>
<dbReference type="KEGG" id="mel:Metbo_1140"/>
<keyword evidence="3" id="KW-1185">Reference proteome</keyword>
<reference evidence="2 3" key="2">
    <citation type="journal article" date="2014" name="Int. J. Syst. Evol. Microbiol.">
        <title>Methanobacterium paludis sp. nov. and a novel strain of Methanobacterium lacus isolated from northern peatlands.</title>
        <authorList>
            <person name="Cadillo-Quiroz H."/>
            <person name="Brauer S.L."/>
            <person name="Goodson N."/>
            <person name="Yavitt J.B."/>
            <person name="Zinder S.H."/>
        </authorList>
    </citation>
    <scope>NUCLEOTIDE SEQUENCE [LARGE SCALE GENOMIC DNA]</scope>
    <source>
        <strain evidence="2 3">AL-21</strain>
    </source>
</reference>
<feature type="transmembrane region" description="Helical" evidence="1">
    <location>
        <begin position="6"/>
        <end position="39"/>
    </location>
</feature>